<evidence type="ECO:0000313" key="3">
    <source>
        <dbReference type="Proteomes" id="UP000756921"/>
    </source>
</evidence>
<feature type="region of interest" description="Disordered" evidence="1">
    <location>
        <begin position="1"/>
        <end position="21"/>
    </location>
</feature>
<name>A0A9P6KKU1_9PLEO</name>
<dbReference type="InterPro" id="IPR021842">
    <property type="entry name" value="DUF3435"/>
</dbReference>
<dbReference type="AlphaFoldDB" id="A0A9P6KKU1"/>
<dbReference type="OrthoDB" id="5426797at2759"/>
<protein>
    <submittedName>
        <fullName evidence="2">Uncharacterized protein</fullName>
    </submittedName>
</protein>
<sequence length="176" mass="20239">MKQLRDAGHYPAVKGKGTEPYKKYEEAKRKIARTNQRLHKQRLNLAIREFHDSIDTIHIAKQLSGQAAAEALTLPVTEIELKERASVASMLFRPVRNDGMRVKLVRLVIRLCRRQQTRRLKALKRKKTERVIHTEGISNKREKKVSVADEGPQDFEPHQHDTTGKTTSCSESSYKT</sequence>
<gene>
    <name evidence="2" type="ORF">PMIN01_11874</name>
</gene>
<organism evidence="2 3">
    <name type="scientific">Paraphaeosphaeria minitans</name>
    <dbReference type="NCBI Taxonomy" id="565426"/>
    <lineage>
        <taxon>Eukaryota</taxon>
        <taxon>Fungi</taxon>
        <taxon>Dikarya</taxon>
        <taxon>Ascomycota</taxon>
        <taxon>Pezizomycotina</taxon>
        <taxon>Dothideomycetes</taxon>
        <taxon>Pleosporomycetidae</taxon>
        <taxon>Pleosporales</taxon>
        <taxon>Massarineae</taxon>
        <taxon>Didymosphaeriaceae</taxon>
        <taxon>Paraphaeosphaeria</taxon>
    </lineage>
</organism>
<dbReference type="EMBL" id="WJXW01000015">
    <property type="protein sequence ID" value="KAF9729941.1"/>
    <property type="molecule type" value="Genomic_DNA"/>
</dbReference>
<evidence type="ECO:0000313" key="2">
    <source>
        <dbReference type="EMBL" id="KAF9729941.1"/>
    </source>
</evidence>
<feature type="region of interest" description="Disordered" evidence="1">
    <location>
        <begin position="132"/>
        <end position="176"/>
    </location>
</feature>
<evidence type="ECO:0000256" key="1">
    <source>
        <dbReference type="SAM" id="MobiDB-lite"/>
    </source>
</evidence>
<dbReference type="Proteomes" id="UP000756921">
    <property type="component" value="Unassembled WGS sequence"/>
</dbReference>
<accession>A0A9P6KKU1</accession>
<keyword evidence="3" id="KW-1185">Reference proteome</keyword>
<comment type="caution">
    <text evidence="2">The sequence shown here is derived from an EMBL/GenBank/DDBJ whole genome shotgun (WGS) entry which is preliminary data.</text>
</comment>
<feature type="compositionally biased region" description="Basic and acidic residues" evidence="1">
    <location>
        <begin position="132"/>
        <end position="147"/>
    </location>
</feature>
<proteinExistence type="predicted"/>
<feature type="compositionally biased region" description="Polar residues" evidence="1">
    <location>
        <begin position="164"/>
        <end position="176"/>
    </location>
</feature>
<dbReference type="Pfam" id="PF11917">
    <property type="entry name" value="DUF3435"/>
    <property type="match status" value="1"/>
</dbReference>
<reference evidence="2" key="1">
    <citation type="journal article" date="2020" name="Mol. Plant Microbe Interact.">
        <title>Genome Sequence of the Biocontrol Agent Coniothyrium minitans strain Conio (IMI 134523).</title>
        <authorList>
            <person name="Patel D."/>
            <person name="Shittu T.A."/>
            <person name="Baroncelli R."/>
            <person name="Muthumeenakshi S."/>
            <person name="Osborne T.H."/>
            <person name="Janganan T.K."/>
            <person name="Sreenivasaprasad S."/>
        </authorList>
    </citation>
    <scope>NUCLEOTIDE SEQUENCE</scope>
    <source>
        <strain evidence="2">Conio</strain>
    </source>
</reference>